<keyword evidence="3" id="KW-1185">Reference proteome</keyword>
<accession>A0A7J6II97</accession>
<dbReference type="OrthoDB" id="4844369at2759"/>
<dbReference type="InParanoid" id="A0A7J6II97"/>
<evidence type="ECO:0000313" key="3">
    <source>
        <dbReference type="Proteomes" id="UP000011096"/>
    </source>
</evidence>
<reference evidence="2 3" key="2">
    <citation type="submission" date="2020-04" db="EMBL/GenBank/DDBJ databases">
        <title>Genome sequencing and assembly of multiple isolates from the Colletotrichum gloeosporioides species complex.</title>
        <authorList>
            <person name="Gan P."/>
            <person name="Shirasu K."/>
        </authorList>
    </citation>
    <scope>NUCLEOTIDE SEQUENCE [LARGE SCALE GENOMIC DNA]</scope>
    <source>
        <strain evidence="2 3">Nara gc5</strain>
    </source>
</reference>
<dbReference type="RefSeq" id="XP_031890914.1">
    <property type="nucleotide sequence ID" value="XM_032029582.1"/>
</dbReference>
<evidence type="ECO:0000259" key="1">
    <source>
        <dbReference type="Pfam" id="PF06985"/>
    </source>
</evidence>
<dbReference type="InterPro" id="IPR010730">
    <property type="entry name" value="HET"/>
</dbReference>
<dbReference type="GeneID" id="43613661"/>
<dbReference type="Proteomes" id="UP000011096">
    <property type="component" value="Unassembled WGS sequence"/>
</dbReference>
<protein>
    <recommendedName>
        <fullName evidence="1">Heterokaryon incompatibility domain-containing protein</fullName>
    </recommendedName>
</protein>
<proteinExistence type="predicted"/>
<evidence type="ECO:0000313" key="2">
    <source>
        <dbReference type="EMBL" id="KAF4476357.1"/>
    </source>
</evidence>
<gene>
    <name evidence="2" type="ORF">CGGC5_v014701</name>
</gene>
<dbReference type="EMBL" id="ANPB02000009">
    <property type="protein sequence ID" value="KAF4476357.1"/>
    <property type="molecule type" value="Genomic_DNA"/>
</dbReference>
<reference evidence="2 3" key="1">
    <citation type="submission" date="2012-08" db="EMBL/GenBank/DDBJ databases">
        <authorList>
            <person name="Gan P.H.P."/>
            <person name="Ikeda K."/>
            <person name="Irieda H."/>
            <person name="Narusaka M."/>
            <person name="O'Connell R.J."/>
            <person name="Narusaka Y."/>
            <person name="Takano Y."/>
            <person name="Kubo Y."/>
            <person name="Shirasu K."/>
        </authorList>
    </citation>
    <scope>NUCLEOTIDE SEQUENCE [LARGE SCALE GENOMIC DNA]</scope>
    <source>
        <strain evidence="2 3">Nara gc5</strain>
    </source>
</reference>
<organism evidence="2 3">
    <name type="scientific">Colletotrichum fructicola (strain Nara gc5)</name>
    <name type="common">Anthracnose fungus</name>
    <name type="synonym">Colletotrichum gloeosporioides (strain Nara gc5)</name>
    <dbReference type="NCBI Taxonomy" id="1213859"/>
    <lineage>
        <taxon>Eukaryota</taxon>
        <taxon>Fungi</taxon>
        <taxon>Dikarya</taxon>
        <taxon>Ascomycota</taxon>
        <taxon>Pezizomycotina</taxon>
        <taxon>Sordariomycetes</taxon>
        <taxon>Hypocreomycetidae</taxon>
        <taxon>Glomerellales</taxon>
        <taxon>Glomerellaceae</taxon>
        <taxon>Colletotrichum</taxon>
        <taxon>Colletotrichum gloeosporioides species complex</taxon>
    </lineage>
</organism>
<feature type="domain" description="Heterokaryon incompatibility" evidence="1">
    <location>
        <begin position="207"/>
        <end position="362"/>
    </location>
</feature>
<sequence length="667" mass="76152">MDPGTQHASITEGRCAKCRKIPWRYSEWVKNGPVFRVEHHESWAALLESAAAGCDLCRSLRARVIHESGANIPQGVPCVLRITFFDSGSGFLPEYTIGDKKEDDVLLVIRRADGVNIQQAPLVRIKRFSPKTQQADLDALIRERIEPWIEDCIHRRGRHVDCKPVSVEGQESFHLPTRLIAVGDGKDHPARLVQSKDLLSLKPKPEYLALSYCWGRSNEPAKTTRANLQVRKQRLEEHDFPKTIRDAIDLTRRMGIGYLWVDAICIIQPSSQDPYLGDWEEEASMMASYYANARCLISALAASDSSQGIFAERPAQRYPQTNTPIAFDEARNETLYLPVDELVFHKQFSTQPLLTRGWCFQERLLSPRALHWAANCLYWQCQSLTQASEQDPEDKLPRFMPVFTRDEPQIFQRDAKFALTSSWLRAVVEYMRTNFTYLTDRLIAIESLGTRLAEIHGVEYFAGVFGSELTRGLLWRLLDDSESCEKLSHFPSWSWASSLSAISYPVEFEYAQNNKLKILIRVGGRGEVFPPGCSAVDFGTPEKRSLRLEAPLLNIVPVGVRAEFRRSRRLRSFYFRDESWSAEGEMIFDAPRLVPENFAHAVVLMLSVLDLQTEVEMAGLVVRPQDAYYERVGFVLFRTPLEQSERSAKLAELMARLEENRSNMILI</sequence>
<name>A0A7J6II97_COLFN</name>
<comment type="caution">
    <text evidence="2">The sequence shown here is derived from an EMBL/GenBank/DDBJ whole genome shotgun (WGS) entry which is preliminary data.</text>
</comment>
<dbReference type="Pfam" id="PF06985">
    <property type="entry name" value="HET"/>
    <property type="match status" value="1"/>
</dbReference>
<dbReference type="AlphaFoldDB" id="A0A7J6II97"/>
<dbReference type="PANTHER" id="PTHR33112:SF10">
    <property type="entry name" value="TOL"/>
    <property type="match status" value="1"/>
</dbReference>
<dbReference type="PANTHER" id="PTHR33112">
    <property type="entry name" value="DOMAIN PROTEIN, PUTATIVE-RELATED"/>
    <property type="match status" value="1"/>
</dbReference>